<evidence type="ECO:0000313" key="1">
    <source>
        <dbReference type="EMBL" id="PHX56586.1"/>
    </source>
</evidence>
<accession>A0A2G4F4B2</accession>
<dbReference type="Pfam" id="PF05711">
    <property type="entry name" value="TylF"/>
    <property type="match status" value="1"/>
</dbReference>
<protein>
    <recommendedName>
        <fullName evidence="3">Macrocin O-methyltransferase</fullName>
    </recommendedName>
</protein>
<dbReference type="EMBL" id="NXIB02000017">
    <property type="protein sequence ID" value="PHX56586.1"/>
    <property type="molecule type" value="Genomic_DNA"/>
</dbReference>
<dbReference type="InterPro" id="IPR011990">
    <property type="entry name" value="TPR-like_helical_dom_sf"/>
</dbReference>
<evidence type="ECO:0008006" key="3">
    <source>
        <dbReference type="Google" id="ProtNLM"/>
    </source>
</evidence>
<dbReference type="Proteomes" id="UP000226442">
    <property type="component" value="Unassembled WGS sequence"/>
</dbReference>
<dbReference type="AlphaFoldDB" id="A0A2G4F4B2"/>
<dbReference type="InterPro" id="IPR019734">
    <property type="entry name" value="TPR_rpt"/>
</dbReference>
<dbReference type="PANTHER" id="PTHR40036">
    <property type="entry name" value="MACROCIN O-METHYLTRANSFERASE"/>
    <property type="match status" value="1"/>
</dbReference>
<dbReference type="SUPFAM" id="SSF48452">
    <property type="entry name" value="TPR-like"/>
    <property type="match status" value="1"/>
</dbReference>
<dbReference type="SMART" id="SM00028">
    <property type="entry name" value="TPR"/>
    <property type="match status" value="2"/>
</dbReference>
<comment type="caution">
    <text evidence="1">The sequence shown here is derived from an EMBL/GenBank/DDBJ whole genome shotgun (WGS) entry which is preliminary data.</text>
</comment>
<name>A0A2G4F4B2_9CYAN</name>
<sequence length="541" mass="61032">MTWCTNGFLKKVKESSSLGDPFLNKLFHYVEEYQPVSQVGSSVDLSGDRQKFTQLIQKGKECFVKGEIETAIATFTQALKVHPSSLIAQNYLSSLYWQVGDVQKSLQHHIQAQFSNIAFHKTLTDEFQEILSVIRPYTLLSEARLFSLYSLARQICLDNIPGNFVECGSYKGGSAALLAVVIKRYSLRPRLLYAFDTFEGMPEPTEADKHHGIPANLTGWVAGTLKAPLTDNLDVICQSLDVADIVIPVKWLFAQTLPESKSAIGSIALLHADGDWYESTMDIFKNIYDRVVPNGFIQIDDYGHWDGCNKAIHEFERRCGESFALRVIDYTGVWFQKEDSVHQDCNHWRTFWHLAQASEKLGNIELAKKAAQAVLKIMPKLVKAENLLNRDRSQLELVVSPEVSLSAELDDFLNNLRLREINIILFPDWQQPEESLCLQLEGVITLLFAQKDPSKITALLDTSNISEEDANLVLSSVIMSILMQQDLDETDVPEVSLLGNLTEIHWKALLPCINYRVVLENENQQAVIQAGAENLPVWEDN</sequence>
<dbReference type="PANTHER" id="PTHR40036:SF1">
    <property type="entry name" value="MACROCIN O-METHYLTRANSFERASE"/>
    <property type="match status" value="1"/>
</dbReference>
<dbReference type="InterPro" id="IPR008884">
    <property type="entry name" value="TylF_MeTrfase"/>
</dbReference>
<gene>
    <name evidence="1" type="ORF">CP500_004770</name>
</gene>
<dbReference type="SUPFAM" id="SSF53335">
    <property type="entry name" value="S-adenosyl-L-methionine-dependent methyltransferases"/>
    <property type="match status" value="1"/>
</dbReference>
<dbReference type="Gene3D" id="3.40.50.150">
    <property type="entry name" value="Vaccinia Virus protein VP39"/>
    <property type="match status" value="1"/>
</dbReference>
<reference evidence="1" key="1">
    <citation type="submission" date="2017-10" db="EMBL/GenBank/DDBJ databases">
        <title>Draft genome sequence of the planktic cyanobacteria Tychonema bourrellyi isolated from alpine lentic freshwater.</title>
        <authorList>
            <person name="Tett A."/>
            <person name="Armanini F."/>
            <person name="Asnicar F."/>
            <person name="Boscaini A."/>
            <person name="Pasolli E."/>
            <person name="Zolfo M."/>
            <person name="Donati C."/>
            <person name="Salmaso N."/>
            <person name="Segata N."/>
        </authorList>
    </citation>
    <scope>NUCLEOTIDE SEQUENCE</scope>
    <source>
        <strain evidence="1">FEM_GT703</strain>
    </source>
</reference>
<organism evidence="1 2">
    <name type="scientific">Tychonema bourrellyi FEM_GT703</name>
    <dbReference type="NCBI Taxonomy" id="2040638"/>
    <lineage>
        <taxon>Bacteria</taxon>
        <taxon>Bacillati</taxon>
        <taxon>Cyanobacteriota</taxon>
        <taxon>Cyanophyceae</taxon>
        <taxon>Oscillatoriophycideae</taxon>
        <taxon>Oscillatoriales</taxon>
        <taxon>Microcoleaceae</taxon>
        <taxon>Tychonema</taxon>
    </lineage>
</organism>
<keyword evidence="2" id="KW-1185">Reference proteome</keyword>
<proteinExistence type="predicted"/>
<dbReference type="OrthoDB" id="460413at2"/>
<dbReference type="InterPro" id="IPR029063">
    <property type="entry name" value="SAM-dependent_MTases_sf"/>
</dbReference>
<evidence type="ECO:0000313" key="2">
    <source>
        <dbReference type="Proteomes" id="UP000226442"/>
    </source>
</evidence>